<protein>
    <submittedName>
        <fullName evidence="2">Uncharacterized protein</fullName>
    </submittedName>
</protein>
<keyword evidence="3" id="KW-1185">Reference proteome</keyword>
<feature type="transmembrane region" description="Helical" evidence="1">
    <location>
        <begin position="245"/>
        <end position="263"/>
    </location>
</feature>
<accession>A0A165PMK3</accession>
<feature type="transmembrane region" description="Helical" evidence="1">
    <location>
        <begin position="29"/>
        <end position="47"/>
    </location>
</feature>
<organism evidence="2 3">
    <name type="scientific">Daedalea quercina L-15889</name>
    <dbReference type="NCBI Taxonomy" id="1314783"/>
    <lineage>
        <taxon>Eukaryota</taxon>
        <taxon>Fungi</taxon>
        <taxon>Dikarya</taxon>
        <taxon>Basidiomycota</taxon>
        <taxon>Agaricomycotina</taxon>
        <taxon>Agaricomycetes</taxon>
        <taxon>Polyporales</taxon>
        <taxon>Fomitopsis</taxon>
    </lineage>
</organism>
<reference evidence="2 3" key="1">
    <citation type="journal article" date="2016" name="Mol. Biol. Evol.">
        <title>Comparative Genomics of Early-Diverging Mushroom-Forming Fungi Provides Insights into the Origins of Lignocellulose Decay Capabilities.</title>
        <authorList>
            <person name="Nagy L.G."/>
            <person name="Riley R."/>
            <person name="Tritt A."/>
            <person name="Adam C."/>
            <person name="Daum C."/>
            <person name="Floudas D."/>
            <person name="Sun H."/>
            <person name="Yadav J.S."/>
            <person name="Pangilinan J."/>
            <person name="Larsson K.H."/>
            <person name="Matsuura K."/>
            <person name="Barry K."/>
            <person name="Labutti K."/>
            <person name="Kuo R."/>
            <person name="Ohm R.A."/>
            <person name="Bhattacharya S.S."/>
            <person name="Shirouzu T."/>
            <person name="Yoshinaga Y."/>
            <person name="Martin F.M."/>
            <person name="Grigoriev I.V."/>
            <person name="Hibbett D.S."/>
        </authorList>
    </citation>
    <scope>NUCLEOTIDE SEQUENCE [LARGE SCALE GENOMIC DNA]</scope>
    <source>
        <strain evidence="2 3">L-15889</strain>
    </source>
</reference>
<feature type="transmembrane region" description="Helical" evidence="1">
    <location>
        <begin position="197"/>
        <end position="225"/>
    </location>
</feature>
<keyword evidence="1" id="KW-0812">Transmembrane</keyword>
<name>A0A165PMK3_9APHY</name>
<sequence>MAINTPRSSSGFPVPIGGVPFPGELPPSLLFEIAYILIIPLIVFRFVTKASRTMVIMGVTFTTGERIMNFAFRIAQADNSNLRTSKFMLNWLQGAYCAGFLALANDVLHIARAYLVNTTRRIDAEYAGDKSDADGLAPDPPNVDDRQDSCVDAIQLEELGASDAVSKMSSKNDLIQAVKEVKAADIRSTHDEPKRRLCFRIICITLTITFGVAAILGAISGGSYYDGMTNRSKAKLTQQTRFLEAILGLVILQSTNLLLLTAWVTRSRRVHYKRVLYLCLITCILTIPPVYRLAVMSAKTTSLLTTTPDSFNGFRAKALFYGLHIFPELIGAVLLLGINVRTAYNTGLGGDFGVRDRTSKSQ</sequence>
<dbReference type="EMBL" id="KV429067">
    <property type="protein sequence ID" value="KZT68394.1"/>
    <property type="molecule type" value="Genomic_DNA"/>
</dbReference>
<dbReference type="Proteomes" id="UP000076727">
    <property type="component" value="Unassembled WGS sequence"/>
</dbReference>
<evidence type="ECO:0000313" key="2">
    <source>
        <dbReference type="EMBL" id="KZT68394.1"/>
    </source>
</evidence>
<evidence type="ECO:0000313" key="3">
    <source>
        <dbReference type="Proteomes" id="UP000076727"/>
    </source>
</evidence>
<dbReference type="AlphaFoldDB" id="A0A165PMK3"/>
<proteinExistence type="predicted"/>
<feature type="transmembrane region" description="Helical" evidence="1">
    <location>
        <begin position="318"/>
        <end position="338"/>
    </location>
</feature>
<gene>
    <name evidence="2" type="ORF">DAEQUDRAFT_727971</name>
</gene>
<feature type="transmembrane region" description="Helical" evidence="1">
    <location>
        <begin position="275"/>
        <end position="298"/>
    </location>
</feature>
<keyword evidence="1" id="KW-0472">Membrane</keyword>
<keyword evidence="1" id="KW-1133">Transmembrane helix</keyword>
<dbReference type="OrthoDB" id="2562239at2759"/>
<evidence type="ECO:0000256" key="1">
    <source>
        <dbReference type="SAM" id="Phobius"/>
    </source>
</evidence>